<dbReference type="HOGENOM" id="CLU_037803_3_0_9"/>
<protein>
    <submittedName>
        <fullName evidence="1">Putative aluminum resistance protein</fullName>
    </submittedName>
</protein>
<dbReference type="EMBL" id="CP000448">
    <property type="protein sequence ID" value="ABI68319.1"/>
    <property type="molecule type" value="Genomic_DNA"/>
</dbReference>
<dbReference type="Gene3D" id="3.90.1150.60">
    <property type="entry name" value="Methioning gamme-lyase, C-terminal domain"/>
    <property type="match status" value="1"/>
</dbReference>
<sequence>MTALSIIKEAEHSLQMLFNELEEIAYTNQVRVIEAFHKHRVREYYFYPSTGYGYGDSGRDALEDIFADIFGTEDALVRSQVVSGTHAISACLFALLRPGDELISLTGSPYDTLCRIIGHEEKSPGTLIDKGIKYSEVDLDERGKPDLTAIAAAIKDTSRMVLIQRSRGYKTRPPVDLDTIAAITKLVKARNPATIVMLDNCYGEFTAVQEPGHYGVDIIAGSLIKNPGGGLIPSGGYIAGNQDLIEQLAFHLTAPGLGKELGASLLDKRIMYQGLFLAPHTVLQALKGAVLLAYVFEEHGYEVFPRWNEKRSDIVQAVKLRDAAEVLRFCQEVQNASPVDSDVTLEYGELPAYRDKIVMAAGTFVQGSSIELSCDAPLRSPHCVFLQGGLSYEHCRFLLQRLLDRFLLANA</sequence>
<reference evidence="2" key="1">
    <citation type="journal article" date="2010" name="Environ. Microbiol.">
        <title>The genome of Syntrophomonas wolfei: new insights into syntrophic metabolism and biohydrogen production.</title>
        <authorList>
            <person name="Sieber J.R."/>
            <person name="Sims D.R."/>
            <person name="Han C."/>
            <person name="Kim E."/>
            <person name="Lykidis A."/>
            <person name="Lapidus A.L."/>
            <person name="McDonnald E."/>
            <person name="Rohlin L."/>
            <person name="Culley D.E."/>
            <person name="Gunsalus R."/>
            <person name="McInerney M.J."/>
        </authorList>
    </citation>
    <scope>NUCLEOTIDE SEQUENCE [LARGE SCALE GENOMIC DNA]</scope>
    <source>
        <strain evidence="2">DSM 2245B / Goettingen</strain>
    </source>
</reference>
<gene>
    <name evidence="1" type="ordered locus">Swol_1005</name>
</gene>
<dbReference type="eggNOG" id="COG4100">
    <property type="taxonomic scope" value="Bacteria"/>
</dbReference>
<dbReference type="PANTHER" id="PTHR46658">
    <property type="entry name" value="CYS OR MET METABOLISM PYRIDOXAL-PHOSPHATE-DEPENDENT ENZYME"/>
    <property type="match status" value="1"/>
</dbReference>
<dbReference type="Gene3D" id="3.40.640.10">
    <property type="entry name" value="Type I PLP-dependent aspartate aminotransferase-like (Major domain)"/>
    <property type="match status" value="1"/>
</dbReference>
<organism evidence="1 2">
    <name type="scientific">Syntrophomonas wolfei subsp. wolfei (strain DSM 2245B / Goettingen)</name>
    <dbReference type="NCBI Taxonomy" id="335541"/>
    <lineage>
        <taxon>Bacteria</taxon>
        <taxon>Bacillati</taxon>
        <taxon>Bacillota</taxon>
        <taxon>Clostridia</taxon>
        <taxon>Eubacteriales</taxon>
        <taxon>Syntrophomonadaceae</taxon>
        <taxon>Syntrophomonas</taxon>
    </lineage>
</organism>
<name>Q0AY85_SYNWW</name>
<dbReference type="InterPro" id="IPR015421">
    <property type="entry name" value="PyrdxlP-dep_Trfase_major"/>
</dbReference>
<dbReference type="InterPro" id="IPR015424">
    <property type="entry name" value="PyrdxlP-dep_Trfase"/>
</dbReference>
<dbReference type="PANTHER" id="PTHR46658:SF1">
    <property type="entry name" value="CYS OR MET METABOLISM PYRIDOXAL-PHOSPHATE-DEPENDENT ENZYME"/>
    <property type="match status" value="1"/>
</dbReference>
<dbReference type="InterPro" id="IPR009651">
    <property type="entry name" value="Met_g_lyase_put"/>
</dbReference>
<evidence type="ECO:0000313" key="2">
    <source>
        <dbReference type="Proteomes" id="UP000001968"/>
    </source>
</evidence>
<dbReference type="Proteomes" id="UP000001968">
    <property type="component" value="Chromosome"/>
</dbReference>
<keyword evidence="2" id="KW-1185">Reference proteome</keyword>
<dbReference type="KEGG" id="swo:Swol_1005"/>
<accession>Q0AY85</accession>
<dbReference type="SUPFAM" id="SSF53383">
    <property type="entry name" value="PLP-dependent transferases"/>
    <property type="match status" value="1"/>
</dbReference>
<evidence type="ECO:0000313" key="1">
    <source>
        <dbReference type="EMBL" id="ABI68319.1"/>
    </source>
</evidence>
<dbReference type="STRING" id="335541.Swol_1005"/>
<dbReference type="Pfam" id="PF06838">
    <property type="entry name" value="Met_gamma_lyase"/>
    <property type="match status" value="1"/>
</dbReference>
<proteinExistence type="predicted"/>
<dbReference type="AlphaFoldDB" id="Q0AY85"/>